<reference evidence="2" key="1">
    <citation type="journal article" date="2012" name="PLoS ONE">
        <title>Gene sets for utilization of primary and secondary nutrition supplies in the distal gut of endangered iberian lynx.</title>
        <authorList>
            <person name="Alcaide M."/>
            <person name="Messina E."/>
            <person name="Richter M."/>
            <person name="Bargiela R."/>
            <person name="Peplies J."/>
            <person name="Huws S.A."/>
            <person name="Newbold C.J."/>
            <person name="Golyshin P.N."/>
            <person name="Simon M.A."/>
            <person name="Lopez G."/>
            <person name="Yakimov M.M."/>
            <person name="Ferrer M."/>
        </authorList>
    </citation>
    <scope>NUCLEOTIDE SEQUENCE</scope>
</reference>
<sequence length="74" mass="8537">MKIDSSHKKRVCFIDRKTIKKGRIVQISYCLFLHPALKHSLVTPTLMLLILSLFSNLRPIFLGDMKDISNLLLI</sequence>
<dbReference type="EMBL" id="AMCI01008765">
    <property type="protein sequence ID" value="EJW90547.1"/>
    <property type="molecule type" value="Genomic_DNA"/>
</dbReference>
<evidence type="ECO:0000256" key="1">
    <source>
        <dbReference type="SAM" id="Phobius"/>
    </source>
</evidence>
<keyword evidence="1" id="KW-0472">Membrane</keyword>
<accession>J9FLU1</accession>
<evidence type="ECO:0000313" key="2">
    <source>
        <dbReference type="EMBL" id="EJW90547.1"/>
    </source>
</evidence>
<dbReference type="AlphaFoldDB" id="J9FLU1"/>
<proteinExistence type="predicted"/>
<feature type="transmembrane region" description="Helical" evidence="1">
    <location>
        <begin position="41"/>
        <end position="61"/>
    </location>
</feature>
<protein>
    <submittedName>
        <fullName evidence="2">Uncharacterized protein</fullName>
    </submittedName>
</protein>
<keyword evidence="1" id="KW-1133">Transmembrane helix</keyword>
<keyword evidence="1" id="KW-0812">Transmembrane</keyword>
<organism evidence="2">
    <name type="scientific">gut metagenome</name>
    <dbReference type="NCBI Taxonomy" id="749906"/>
    <lineage>
        <taxon>unclassified sequences</taxon>
        <taxon>metagenomes</taxon>
        <taxon>organismal metagenomes</taxon>
    </lineage>
</organism>
<gene>
    <name evidence="2" type="ORF">EVA_21336</name>
</gene>
<name>J9FLU1_9ZZZZ</name>
<comment type="caution">
    <text evidence="2">The sequence shown here is derived from an EMBL/GenBank/DDBJ whole genome shotgun (WGS) entry which is preliminary data.</text>
</comment>